<proteinExistence type="predicted"/>
<comment type="caution">
    <text evidence="1">The sequence shown here is derived from an EMBL/GenBank/DDBJ whole genome shotgun (WGS) entry which is preliminary data.</text>
</comment>
<organism evidence="1 2">
    <name type="scientific">Sporothrix curviconia</name>
    <dbReference type="NCBI Taxonomy" id="1260050"/>
    <lineage>
        <taxon>Eukaryota</taxon>
        <taxon>Fungi</taxon>
        <taxon>Dikarya</taxon>
        <taxon>Ascomycota</taxon>
        <taxon>Pezizomycotina</taxon>
        <taxon>Sordariomycetes</taxon>
        <taxon>Sordariomycetidae</taxon>
        <taxon>Ophiostomatales</taxon>
        <taxon>Ophiostomataceae</taxon>
        <taxon>Sporothrix</taxon>
    </lineage>
</organism>
<protein>
    <submittedName>
        <fullName evidence="1">Uncharacterized protein</fullName>
    </submittedName>
</protein>
<reference evidence="1 2" key="1">
    <citation type="submission" date="2024-01" db="EMBL/GenBank/DDBJ databases">
        <authorList>
            <person name="Allen C."/>
            <person name="Tagirdzhanova G."/>
        </authorList>
    </citation>
    <scope>NUCLEOTIDE SEQUENCE [LARGE SCALE GENOMIC DNA]</scope>
</reference>
<name>A0ABP0AQZ6_9PEZI</name>
<gene>
    <name evidence="1" type="ORF">SCUCBS95973_000524</name>
</gene>
<dbReference type="EMBL" id="CAWUHB010000002">
    <property type="protein sequence ID" value="CAK7209687.1"/>
    <property type="molecule type" value="Genomic_DNA"/>
</dbReference>
<keyword evidence="2" id="KW-1185">Reference proteome</keyword>
<accession>A0ABP0AQZ6</accession>
<evidence type="ECO:0000313" key="2">
    <source>
        <dbReference type="Proteomes" id="UP001642405"/>
    </source>
</evidence>
<evidence type="ECO:0000313" key="1">
    <source>
        <dbReference type="EMBL" id="CAK7209687.1"/>
    </source>
</evidence>
<dbReference type="Proteomes" id="UP001642405">
    <property type="component" value="Unassembled WGS sequence"/>
</dbReference>
<sequence length="150" mass="16640">MATKETADMGEAHAPKEASIKAFGEVEPELKKQLVHLRHEHDKHEPQCFASARHLSDHELSSFSADDFVLVRVATTAYGLILFGKLRIPALASSGDRNTPAYVHFRAFSEGPDQAALFHSFHTADTEDADGNKTFRSLFTADEPLVWFDA</sequence>